<organism evidence="2 3">
    <name type="scientific">Marinicella litoralis</name>
    <dbReference type="NCBI Taxonomy" id="644220"/>
    <lineage>
        <taxon>Bacteria</taxon>
        <taxon>Pseudomonadati</taxon>
        <taxon>Pseudomonadota</taxon>
        <taxon>Gammaproteobacteria</taxon>
        <taxon>Lysobacterales</taxon>
        <taxon>Marinicellaceae</taxon>
        <taxon>Marinicella</taxon>
    </lineage>
</organism>
<evidence type="ECO:0000256" key="1">
    <source>
        <dbReference type="SAM" id="SignalP"/>
    </source>
</evidence>
<comment type="caution">
    <text evidence="2">The sequence shown here is derived from an EMBL/GenBank/DDBJ whole genome shotgun (WGS) entry which is preliminary data.</text>
</comment>
<evidence type="ECO:0000313" key="2">
    <source>
        <dbReference type="EMBL" id="TDR20498.1"/>
    </source>
</evidence>
<evidence type="ECO:0008006" key="4">
    <source>
        <dbReference type="Google" id="ProtNLM"/>
    </source>
</evidence>
<proteinExistence type="predicted"/>
<accession>A0A4R6XVK8</accession>
<evidence type="ECO:0000313" key="3">
    <source>
        <dbReference type="Proteomes" id="UP000295724"/>
    </source>
</evidence>
<dbReference type="OrthoDB" id="5769363at2"/>
<sequence length="218" mass="23547">MKQLLLLLFAFDSMAAQYFYDLDETAELKINVDAENASLVSGALIGPETDCTLHQPPVGTTPQTMSYEAFSGNPFGDSTSSSFSFAIPINKYATFPVTTPLTLYLRKNSFEQPTANYTPASYTVSLSKCPGDFNVSSPDVGRGRCVVGGQYAGGSTAPVLRWTTKDNPSPTDLVVKCILEKNTLYYLNIIHSTVPPYTDSVCTDASGCGVLFTELIDN</sequence>
<name>A0A4R6XVK8_9GAMM</name>
<dbReference type="Proteomes" id="UP000295724">
    <property type="component" value="Unassembled WGS sequence"/>
</dbReference>
<dbReference type="EMBL" id="SNZB01000003">
    <property type="protein sequence ID" value="TDR20498.1"/>
    <property type="molecule type" value="Genomic_DNA"/>
</dbReference>
<reference evidence="2 3" key="1">
    <citation type="submission" date="2019-03" db="EMBL/GenBank/DDBJ databases">
        <title>Genomic Encyclopedia of Type Strains, Phase IV (KMG-IV): sequencing the most valuable type-strain genomes for metagenomic binning, comparative biology and taxonomic classification.</title>
        <authorList>
            <person name="Goeker M."/>
        </authorList>
    </citation>
    <scope>NUCLEOTIDE SEQUENCE [LARGE SCALE GENOMIC DNA]</scope>
    <source>
        <strain evidence="2 3">DSM 25488</strain>
    </source>
</reference>
<feature type="signal peptide" evidence="1">
    <location>
        <begin position="1"/>
        <end position="15"/>
    </location>
</feature>
<dbReference type="RefSeq" id="WP_099018340.1">
    <property type="nucleotide sequence ID" value="NZ_NIHB01000001.1"/>
</dbReference>
<dbReference type="AlphaFoldDB" id="A0A4R6XVK8"/>
<keyword evidence="1" id="KW-0732">Signal</keyword>
<protein>
    <recommendedName>
        <fullName evidence="4">Ig-like domain-containing protein</fullName>
    </recommendedName>
</protein>
<keyword evidence="3" id="KW-1185">Reference proteome</keyword>
<gene>
    <name evidence="2" type="ORF">C8D91_1472</name>
</gene>
<feature type="chain" id="PRO_5021014624" description="Ig-like domain-containing protein" evidence="1">
    <location>
        <begin position="16"/>
        <end position="218"/>
    </location>
</feature>